<dbReference type="VEuPathDB" id="FungiDB:VP01_12288g1"/>
<organism evidence="1 2">
    <name type="scientific">Puccinia sorghi</name>
    <dbReference type="NCBI Taxonomy" id="27349"/>
    <lineage>
        <taxon>Eukaryota</taxon>
        <taxon>Fungi</taxon>
        <taxon>Dikarya</taxon>
        <taxon>Basidiomycota</taxon>
        <taxon>Pucciniomycotina</taxon>
        <taxon>Pucciniomycetes</taxon>
        <taxon>Pucciniales</taxon>
        <taxon>Pucciniaceae</taxon>
        <taxon>Puccinia</taxon>
    </lineage>
</organism>
<name>A0A0L6VPV4_9BASI</name>
<evidence type="ECO:0000313" key="1">
    <source>
        <dbReference type="EMBL" id="KNZ62743.1"/>
    </source>
</evidence>
<protein>
    <submittedName>
        <fullName evidence="1">Uncharacterized protein</fullName>
    </submittedName>
</protein>
<sequence length="75" mass="8257">KVLAEAKPKKGLQSFNLGKCITMVSDCRTVPMRAMVSLLGIHNKTINLFVDSNFIGEMSLMLWGMKPPSPSINYG</sequence>
<keyword evidence="2" id="KW-1185">Reference proteome</keyword>
<gene>
    <name evidence="1" type="ORF">VP01_12288g1</name>
</gene>
<feature type="non-terminal residue" evidence="1">
    <location>
        <position position="1"/>
    </location>
</feature>
<accession>A0A0L6VPV4</accession>
<comment type="caution">
    <text evidence="1">The sequence shown here is derived from an EMBL/GenBank/DDBJ whole genome shotgun (WGS) entry which is preliminary data.</text>
</comment>
<dbReference type="EMBL" id="LAVV01002541">
    <property type="protein sequence ID" value="KNZ62743.1"/>
    <property type="molecule type" value="Genomic_DNA"/>
</dbReference>
<evidence type="ECO:0000313" key="2">
    <source>
        <dbReference type="Proteomes" id="UP000037035"/>
    </source>
</evidence>
<dbReference type="Proteomes" id="UP000037035">
    <property type="component" value="Unassembled WGS sequence"/>
</dbReference>
<feature type="non-terminal residue" evidence="1">
    <location>
        <position position="75"/>
    </location>
</feature>
<proteinExistence type="predicted"/>
<reference evidence="1 2" key="1">
    <citation type="submission" date="2015-08" db="EMBL/GenBank/DDBJ databases">
        <title>Next Generation Sequencing and Analysis of the Genome of Puccinia sorghi L Schw, the Causal Agent of Maize Common Rust.</title>
        <authorList>
            <person name="Rochi L."/>
            <person name="Burguener G."/>
            <person name="Darino M."/>
            <person name="Turjanski A."/>
            <person name="Kreff E."/>
            <person name="Dieguez M.J."/>
            <person name="Sacco F."/>
        </authorList>
    </citation>
    <scope>NUCLEOTIDE SEQUENCE [LARGE SCALE GENOMIC DNA]</scope>
    <source>
        <strain evidence="1 2">RO10H11247</strain>
    </source>
</reference>
<dbReference type="AlphaFoldDB" id="A0A0L6VPV4"/>